<evidence type="ECO:0000313" key="3">
    <source>
        <dbReference type="WBParaSite" id="NBR_0000707701-mRNA-1"/>
    </source>
</evidence>
<reference evidence="3" key="1">
    <citation type="submission" date="2017-02" db="UniProtKB">
        <authorList>
            <consortium name="WormBaseParasite"/>
        </authorList>
    </citation>
    <scope>IDENTIFICATION</scope>
</reference>
<dbReference type="EMBL" id="UYSL01019857">
    <property type="protein sequence ID" value="VDL70667.1"/>
    <property type="molecule type" value="Genomic_DNA"/>
</dbReference>
<protein>
    <submittedName>
        <fullName evidence="3">Vps39_2 domain-containing protein</fullName>
    </submittedName>
</protein>
<keyword evidence="2" id="KW-1185">Reference proteome</keyword>
<dbReference type="InterPro" id="IPR032914">
    <property type="entry name" value="Vam6/VPS39/TRAP1"/>
</dbReference>
<name>A0A0N4XW40_NIPBR</name>
<evidence type="ECO:0000313" key="2">
    <source>
        <dbReference type="Proteomes" id="UP000271162"/>
    </source>
</evidence>
<dbReference type="WBParaSite" id="NBR_0000707701-mRNA-1">
    <property type="protein sequence ID" value="NBR_0000707701-mRNA-1"/>
    <property type="gene ID" value="NBR_0000707701"/>
</dbReference>
<dbReference type="AlphaFoldDB" id="A0A0N4XW40"/>
<dbReference type="Proteomes" id="UP000271162">
    <property type="component" value="Unassembled WGS sequence"/>
</dbReference>
<gene>
    <name evidence="1" type="ORF">NBR_LOCUS7078</name>
</gene>
<dbReference type="PANTHER" id="PTHR12894:SF27">
    <property type="entry name" value="TRANSFORMING GROWTH FACTOR-BETA RECEPTOR-ASSOCIATED PROTEIN 1"/>
    <property type="match status" value="1"/>
</dbReference>
<dbReference type="PANTHER" id="PTHR12894">
    <property type="entry name" value="CNH DOMAIN CONTAINING"/>
    <property type="match status" value="1"/>
</dbReference>
<accession>A0A0N4XW40</accession>
<dbReference type="GO" id="GO:0034058">
    <property type="term" value="P:endosomal vesicle fusion"/>
    <property type="evidence" value="ECO:0007669"/>
    <property type="project" value="TreeGrafter"/>
</dbReference>
<organism evidence="3">
    <name type="scientific">Nippostrongylus brasiliensis</name>
    <name type="common">Rat hookworm</name>
    <dbReference type="NCBI Taxonomy" id="27835"/>
    <lineage>
        <taxon>Eukaryota</taxon>
        <taxon>Metazoa</taxon>
        <taxon>Ecdysozoa</taxon>
        <taxon>Nematoda</taxon>
        <taxon>Chromadorea</taxon>
        <taxon>Rhabditida</taxon>
        <taxon>Rhabditina</taxon>
        <taxon>Rhabditomorpha</taxon>
        <taxon>Strongyloidea</taxon>
        <taxon>Heligmosomidae</taxon>
        <taxon>Nippostrongylus</taxon>
    </lineage>
</organism>
<sequence>MSENLPDVEKFELTTCCEIGSHLRADEQVTTIGGSPSVIFLGTNIGRIFHVKNNKDSWKIAGNIELPLKQELRQIEFASALDIILVLCDNVLFDIELGSFEIVSNRSSVQHIAVNTNPQVDDPFALQIAVATTSKQLQICERRNGKLEILQKLSVDGIISAMQFSRLTVCFAVNGMYNIYSLSSKTFISLFPFDPQVIRPQICTVDMGVSVRPPVVIPSTVIEDMVCNSPYVYIRSTTEILIVSLEDARISQSVSGDEVKVLRVLDGSVFVCSNEWLSNLSMLSVEKQEFVSLKKKIAFKYMEEQMYEKAAELLIETEVNPEELFTIHEKVDEVLSLEDFSPDYDEAAIFLESYQHYNYAAEMWLRAKKPQKAWDIWRRLSLNELQDDNFCIDAVIDRISSVNDKDLLTAILSWCISLAPERCMKLSAGDILDKVVIMYHDYDAAELICSHYSPTQPDICLNLLKFLEDRELSSTEDSETRICSLLKCMSDSVDPGKVSFYLMRAVAKKQQEQHLLQYRACLLDKYAEVEKSTLPNEKIVIEDKTACVVCKKPISGNDVLCYLKTGFIVHNKCMKYENLCPLTNSLLVLPE</sequence>
<dbReference type="GO" id="GO:0016020">
    <property type="term" value="C:membrane"/>
    <property type="evidence" value="ECO:0007669"/>
    <property type="project" value="TreeGrafter"/>
</dbReference>
<dbReference type="STRING" id="27835.A0A0N4XW40"/>
<reference evidence="1 2" key="2">
    <citation type="submission" date="2018-11" db="EMBL/GenBank/DDBJ databases">
        <authorList>
            <consortium name="Pathogen Informatics"/>
        </authorList>
    </citation>
    <scope>NUCLEOTIDE SEQUENCE [LARGE SCALE GENOMIC DNA]</scope>
</reference>
<evidence type="ECO:0000313" key="1">
    <source>
        <dbReference type="EMBL" id="VDL70667.1"/>
    </source>
</evidence>
<proteinExistence type="predicted"/>
<dbReference type="GO" id="GO:0005737">
    <property type="term" value="C:cytoplasm"/>
    <property type="evidence" value="ECO:0007669"/>
    <property type="project" value="TreeGrafter"/>
</dbReference>
<dbReference type="OMA" id="ICERRNG"/>
<dbReference type="GO" id="GO:0006914">
    <property type="term" value="P:autophagy"/>
    <property type="evidence" value="ECO:0007669"/>
    <property type="project" value="TreeGrafter"/>
</dbReference>